<keyword evidence="3" id="KW-1185">Reference proteome</keyword>
<organism evidence="2 3">
    <name type="scientific">Methanobrevibacter arboriphilus JCM 13429 = DSM 1125</name>
    <dbReference type="NCBI Taxonomy" id="1300164"/>
    <lineage>
        <taxon>Archaea</taxon>
        <taxon>Methanobacteriati</taxon>
        <taxon>Methanobacteriota</taxon>
        <taxon>Methanomada group</taxon>
        <taxon>Methanobacteria</taxon>
        <taxon>Methanobacteriales</taxon>
        <taxon>Methanobacteriaceae</taxon>
        <taxon>Methanobrevibacter</taxon>
    </lineage>
</organism>
<protein>
    <recommendedName>
        <fullName evidence="4">Oligosaccharide repeat unit polymerase</fullName>
    </recommendedName>
</protein>
<dbReference type="EMBL" id="JXMW01000030">
    <property type="protein sequence ID" value="OQD58015.1"/>
    <property type="molecule type" value="Genomic_DNA"/>
</dbReference>
<keyword evidence="1" id="KW-0812">Transmembrane</keyword>
<dbReference type="OrthoDB" id="82276at2157"/>
<reference evidence="2 3" key="1">
    <citation type="submission" date="2014-12" db="EMBL/GenBank/DDBJ databases">
        <title>Genome sequence of Methanobrevibacter arboriphilicus DH1, DSM1125.</title>
        <authorList>
            <person name="Poehlein A."/>
            <person name="Thauer R.K."/>
            <person name="Seedorf H."/>
            <person name="Daniel R."/>
        </authorList>
    </citation>
    <scope>NUCLEOTIDE SEQUENCE [LARGE SCALE GENOMIC DNA]</scope>
    <source>
        <strain evidence="2 3">DH1</strain>
    </source>
</reference>
<feature type="transmembrane region" description="Helical" evidence="1">
    <location>
        <begin position="136"/>
        <end position="159"/>
    </location>
</feature>
<evidence type="ECO:0000313" key="2">
    <source>
        <dbReference type="EMBL" id="OQD58015.1"/>
    </source>
</evidence>
<evidence type="ECO:0008006" key="4">
    <source>
        <dbReference type="Google" id="ProtNLM"/>
    </source>
</evidence>
<keyword evidence="1" id="KW-0472">Membrane</keyword>
<feature type="transmembrane region" description="Helical" evidence="1">
    <location>
        <begin position="165"/>
        <end position="186"/>
    </location>
</feature>
<sequence length="436" mass="49541">MSFFYSLGMRVFLFIEKAFRNSKLFVLIFEIMLSVEKSFLNSYFKNIYPSNDFISFLRRSKILNNYLFHPFCFLIVFSIFLLISTTDLSFELKVTLFLAFISFIVGVLCLPMCFFKDKSQNQFIKIDYNDFYSIGFVCILSGVLSFFICTITMGGLPIFNPSLRYKLIPIFTMPISLLIPGVGLVASSYLQRFKDNKLTLSQVRFRFLALSFIASFFLFTLGYRTHLCAVMLMMLIMGYYGRIISILEVIIVLIVGFFFLSGFGYLRAIEENSANNLGLFESLRFRANFTLNVLNLINSVSGNFGITHGKLMLSAIPGSSGLSTRMIIGKLIAWRGTVSITPTIIGPMLLDFGRLGVVLGMCLIGFILGLGYKIMRISKDFSYIFVYSLLLTYAIICIETGLMEINVLGYFLLGFLFYMANIIYNKKIKIGECING</sequence>
<accession>A0A1V6N068</accession>
<feature type="transmembrane region" description="Helical" evidence="1">
    <location>
        <begin position="66"/>
        <end position="84"/>
    </location>
</feature>
<dbReference type="Pfam" id="PF01901">
    <property type="entry name" value="O_anti_polymase"/>
    <property type="match status" value="1"/>
</dbReference>
<feature type="transmembrane region" description="Helical" evidence="1">
    <location>
        <begin position="332"/>
        <end position="350"/>
    </location>
</feature>
<feature type="transmembrane region" description="Helical" evidence="1">
    <location>
        <begin position="356"/>
        <end position="374"/>
    </location>
</feature>
<dbReference type="RefSeq" id="WP_080461109.1">
    <property type="nucleotide sequence ID" value="NZ_JXMW01000030.1"/>
</dbReference>
<proteinExistence type="predicted"/>
<dbReference type="NCBIfam" id="TIGR04370">
    <property type="entry name" value="glyco_rpt_poly"/>
    <property type="match status" value="1"/>
</dbReference>
<evidence type="ECO:0000256" key="1">
    <source>
        <dbReference type="SAM" id="Phobius"/>
    </source>
</evidence>
<dbReference type="AlphaFoldDB" id="A0A1V6N068"/>
<feature type="transmembrane region" description="Helical" evidence="1">
    <location>
        <begin position="207"/>
        <end position="237"/>
    </location>
</feature>
<feature type="transmembrane region" description="Helical" evidence="1">
    <location>
        <begin position="96"/>
        <end position="115"/>
    </location>
</feature>
<gene>
    <name evidence="2" type="ORF">MBBAR_30c00150</name>
</gene>
<dbReference type="Proteomes" id="UP000191661">
    <property type="component" value="Unassembled WGS sequence"/>
</dbReference>
<feature type="transmembrane region" description="Helical" evidence="1">
    <location>
        <begin position="381"/>
        <end position="401"/>
    </location>
</feature>
<keyword evidence="1" id="KW-1133">Transmembrane helix</keyword>
<feature type="transmembrane region" description="Helical" evidence="1">
    <location>
        <begin position="407"/>
        <end position="424"/>
    </location>
</feature>
<feature type="transmembrane region" description="Helical" evidence="1">
    <location>
        <begin position="243"/>
        <end position="266"/>
    </location>
</feature>
<evidence type="ECO:0000313" key="3">
    <source>
        <dbReference type="Proteomes" id="UP000191661"/>
    </source>
</evidence>
<dbReference type="InterPro" id="IPR002760">
    <property type="entry name" value="O_anti_polymase"/>
</dbReference>
<comment type="caution">
    <text evidence="2">The sequence shown here is derived from an EMBL/GenBank/DDBJ whole genome shotgun (WGS) entry which is preliminary data.</text>
</comment>
<name>A0A1V6N068_METAZ</name>